<evidence type="ECO:0000256" key="1">
    <source>
        <dbReference type="ARBA" id="ARBA00006987"/>
    </source>
</evidence>
<dbReference type="PANTHER" id="PTHR42928:SF5">
    <property type="entry name" value="BLR1237 PROTEIN"/>
    <property type="match status" value="1"/>
</dbReference>
<dbReference type="Gene3D" id="3.40.190.10">
    <property type="entry name" value="Periplasmic binding protein-like II"/>
    <property type="match status" value="1"/>
</dbReference>
<dbReference type="CDD" id="cd07012">
    <property type="entry name" value="PBP2_Bug_TTT"/>
    <property type="match status" value="1"/>
</dbReference>
<dbReference type="InterPro" id="IPR042100">
    <property type="entry name" value="Bug_dom1"/>
</dbReference>
<dbReference type="EMBL" id="LPWH01000050">
    <property type="protein sequence ID" value="POR04070.1"/>
    <property type="molecule type" value="Genomic_DNA"/>
</dbReference>
<protein>
    <submittedName>
        <fullName evidence="2">Recombinase RecA</fullName>
    </submittedName>
</protein>
<evidence type="ECO:0000313" key="2">
    <source>
        <dbReference type="EMBL" id="POR04070.1"/>
    </source>
</evidence>
<dbReference type="PANTHER" id="PTHR42928">
    <property type="entry name" value="TRICARBOXYLATE-BINDING PROTEIN"/>
    <property type="match status" value="1"/>
</dbReference>
<sequence length="313" mass="34320">MISPLVYLPLRRVLEQRSVAAYPSRTVEMIVSFKEGGGTDIGARVLAEHLSRETGQPVVVRNVEGKDGEVGYAALARARPDGYTIGFINLPTFVSLPAQRQTSYRVGQVVPVANYVLDPAVLVVRSDSSWDTLGEWLEYCRSNPMKMTVSNNGIAASNHIAAALLEQEAGLELTHVPFGGTSDMLRALHEGYVDASVAKVSEVVQGVRSGEFRVLAFFTESRHEGFPQVPTLGEAGYPVQMGSARAIAVPAGTHPHIVSALHDAFLRAYEHPGHQEDARSRKISLHYMSSEDVLEYMHNQERFLQETLPRLGL</sequence>
<comment type="similarity">
    <text evidence="1">Belongs to the UPF0065 (bug) family.</text>
</comment>
<keyword evidence="3" id="KW-1185">Reference proteome</keyword>
<accession>A0A2S4JX44</accession>
<proteinExistence type="inferred from homology"/>
<dbReference type="SUPFAM" id="SSF53850">
    <property type="entry name" value="Periplasmic binding protein-like II"/>
    <property type="match status" value="1"/>
</dbReference>
<name>A0A2S4JX44_9SPIO</name>
<organism evidence="2 3">
    <name type="scientific">Alkalispirochaeta sphaeroplastigenens</name>
    <dbReference type="NCBI Taxonomy" id="1187066"/>
    <lineage>
        <taxon>Bacteria</taxon>
        <taxon>Pseudomonadati</taxon>
        <taxon>Spirochaetota</taxon>
        <taxon>Spirochaetia</taxon>
        <taxon>Spirochaetales</taxon>
        <taxon>Spirochaetaceae</taxon>
        <taxon>Alkalispirochaeta</taxon>
    </lineage>
</organism>
<dbReference type="AlphaFoldDB" id="A0A2S4JX44"/>
<comment type="caution">
    <text evidence="2">The sequence shown here is derived from an EMBL/GenBank/DDBJ whole genome shotgun (WGS) entry which is preliminary data.</text>
</comment>
<dbReference type="InterPro" id="IPR005064">
    <property type="entry name" value="BUG"/>
</dbReference>
<dbReference type="Proteomes" id="UP000237350">
    <property type="component" value="Unassembled WGS sequence"/>
</dbReference>
<reference evidence="3" key="1">
    <citation type="submission" date="2015-12" db="EMBL/GenBank/DDBJ databases">
        <authorList>
            <person name="Lodha T.D."/>
            <person name="Chintalapati S."/>
            <person name="Chintalapati V.R."/>
            <person name="Sravanthi T."/>
        </authorList>
    </citation>
    <scope>NUCLEOTIDE SEQUENCE [LARGE SCALE GENOMIC DNA]</scope>
    <source>
        <strain evidence="3">JC133</strain>
    </source>
</reference>
<dbReference type="PIRSF" id="PIRSF017082">
    <property type="entry name" value="YflP"/>
    <property type="match status" value="1"/>
</dbReference>
<dbReference type="Pfam" id="PF03401">
    <property type="entry name" value="TctC"/>
    <property type="match status" value="1"/>
</dbReference>
<evidence type="ECO:0000313" key="3">
    <source>
        <dbReference type="Proteomes" id="UP000237350"/>
    </source>
</evidence>
<dbReference type="Gene3D" id="3.40.190.150">
    <property type="entry name" value="Bordetella uptake gene, domain 1"/>
    <property type="match status" value="1"/>
</dbReference>
<gene>
    <name evidence="2" type="ORF">AU468_04250</name>
</gene>